<dbReference type="OrthoDB" id="9426338at2759"/>
<dbReference type="Pfam" id="PF15394">
    <property type="entry name" value="DUF4616"/>
    <property type="match status" value="1"/>
</dbReference>
<comment type="caution">
    <text evidence="1">The sequence shown here is derived from an EMBL/GenBank/DDBJ whole genome shotgun (WGS) entry which is preliminary data.</text>
</comment>
<name>A0A8J6BFF2_ELECQ</name>
<dbReference type="AlphaFoldDB" id="A0A8J6BFF2"/>
<dbReference type="PANTHER" id="PTHR14375">
    <property type="entry name" value="SIMILAR TO RIKEN CDNA 4931414P19"/>
    <property type="match status" value="1"/>
</dbReference>
<dbReference type="PANTHER" id="PTHR14375:SF2">
    <property type="entry name" value="SIMILAR TO RIKEN CDNA 4931414P19"/>
    <property type="match status" value="1"/>
</dbReference>
<sequence length="173" mass="20196">GACVAYFLTKRREYRNSMNPFKSLREKEEKKLRSRRYRLFANRSWGVQQFPPEEQALWEGVTEELMSDEEDSLSEPGVWVARPPRFRAAELSRLCYSIDSHSKHGNKSNRVYGALSDRLPSTEIQLLPPHLYDPNWEREAEEEEEEVTGGGRGRKSFCPDLNAFIQIKVEKDE</sequence>
<reference evidence="1" key="1">
    <citation type="thesis" date="2020" institute="ProQuest LLC" country="789 East Eisenhower Parkway, Ann Arbor, MI, USA">
        <title>Comparative Genomics and Chromosome Evolution.</title>
        <authorList>
            <person name="Mudd A.B."/>
        </authorList>
    </citation>
    <scope>NUCLEOTIDE SEQUENCE</scope>
    <source>
        <strain evidence="1">HN-11 Male</strain>
        <tissue evidence="1">Kidney and liver</tissue>
    </source>
</reference>
<dbReference type="Proteomes" id="UP000770717">
    <property type="component" value="Unassembled WGS sequence"/>
</dbReference>
<protein>
    <submittedName>
        <fullName evidence="1">Uncharacterized protein</fullName>
    </submittedName>
</protein>
<keyword evidence="2" id="KW-1185">Reference proteome</keyword>
<proteinExistence type="predicted"/>
<gene>
    <name evidence="1" type="ORF">GDO78_016575</name>
</gene>
<feature type="non-terminal residue" evidence="1">
    <location>
        <position position="1"/>
    </location>
</feature>
<evidence type="ECO:0000313" key="2">
    <source>
        <dbReference type="Proteomes" id="UP000770717"/>
    </source>
</evidence>
<evidence type="ECO:0000313" key="1">
    <source>
        <dbReference type="EMBL" id="KAG9461523.1"/>
    </source>
</evidence>
<dbReference type="InterPro" id="IPR028101">
    <property type="entry name" value="DUF4616"/>
</dbReference>
<accession>A0A8J6BFF2</accession>
<dbReference type="EMBL" id="WNTK01020227">
    <property type="protein sequence ID" value="KAG9461523.1"/>
    <property type="molecule type" value="Genomic_DNA"/>
</dbReference>
<organism evidence="1 2">
    <name type="scientific">Eleutherodactylus coqui</name>
    <name type="common">Puerto Rican coqui</name>
    <dbReference type="NCBI Taxonomy" id="57060"/>
    <lineage>
        <taxon>Eukaryota</taxon>
        <taxon>Metazoa</taxon>
        <taxon>Chordata</taxon>
        <taxon>Craniata</taxon>
        <taxon>Vertebrata</taxon>
        <taxon>Euteleostomi</taxon>
        <taxon>Amphibia</taxon>
        <taxon>Batrachia</taxon>
        <taxon>Anura</taxon>
        <taxon>Neobatrachia</taxon>
        <taxon>Hyloidea</taxon>
        <taxon>Eleutherodactylidae</taxon>
        <taxon>Eleutherodactylinae</taxon>
        <taxon>Eleutherodactylus</taxon>
        <taxon>Eleutherodactylus</taxon>
    </lineage>
</organism>